<feature type="transmembrane region" description="Helical" evidence="1">
    <location>
        <begin position="119"/>
        <end position="141"/>
    </location>
</feature>
<keyword evidence="3" id="KW-0238">DNA-binding</keyword>
<dbReference type="HOGENOM" id="CLU_089945_0_0_10"/>
<gene>
    <name evidence="3" type="ordered locus">Fluta_1008</name>
</gene>
<protein>
    <submittedName>
        <fullName evidence="3">LytTr DNA-binding region</fullName>
    </submittedName>
</protein>
<evidence type="ECO:0000313" key="3">
    <source>
        <dbReference type="EMBL" id="AEA43007.1"/>
    </source>
</evidence>
<reference evidence="4" key="2">
    <citation type="submission" date="2011-02" db="EMBL/GenBank/DDBJ databases">
        <title>The complete genome of Fluviicola taffensis DSM 16823.</title>
        <authorList>
            <consortium name="US DOE Joint Genome Institute (JGI-PGF)"/>
            <person name="Lucas S."/>
            <person name="Copeland A."/>
            <person name="Lapidus A."/>
            <person name="Bruce D."/>
            <person name="Goodwin L."/>
            <person name="Pitluck S."/>
            <person name="Kyrpides N."/>
            <person name="Mavromatis K."/>
            <person name="Ivanova N."/>
            <person name="Mikhailova N."/>
            <person name="Pagani I."/>
            <person name="Chertkov O."/>
            <person name="Detter J.C."/>
            <person name="Han C."/>
            <person name="Tapia R."/>
            <person name="Land M."/>
            <person name="Hauser L."/>
            <person name="Markowitz V."/>
            <person name="Cheng J.-F."/>
            <person name="Hugenholtz P."/>
            <person name="Woyke T."/>
            <person name="Wu D."/>
            <person name="Tindall B."/>
            <person name="Pomrenke H.G."/>
            <person name="Brambilla E."/>
            <person name="Klenk H.-P."/>
            <person name="Eisen J.A."/>
        </authorList>
    </citation>
    <scope>NUCLEOTIDE SEQUENCE [LARGE SCALE GENOMIC DNA]</scope>
    <source>
        <strain evidence="4">DSM 16823 / RW262 / RW262</strain>
    </source>
</reference>
<evidence type="ECO:0000256" key="1">
    <source>
        <dbReference type="SAM" id="Phobius"/>
    </source>
</evidence>
<dbReference type="STRING" id="755732.Fluta_1008"/>
<dbReference type="InterPro" id="IPR007492">
    <property type="entry name" value="LytTR_DNA-bd_dom"/>
</dbReference>
<sequence>MTFLNRQIRFIASVKRKVLVGLMLGVFLSFIIIFLEPFDTDQFHSDHKLLVLSIFGILIFSAFVIYSSLENLWYFRVRKVWRVSHEIISTILFFLFSGSMIYLYNGLLINQQSYSLGSHLRYLGTIVLLMIPVIAPVMLYLRQQFGELILPLASNSIRLIGENKHEILTLEKKNLLFVKAFENYVEICFVDESNKVVSKTFRQTLSNVSQQIPSLEKCHRSYLVNLITVKEIIGNSQSAKIAFVQGEKEIPLSKTYYKQIKNRMV</sequence>
<evidence type="ECO:0000259" key="2">
    <source>
        <dbReference type="PROSITE" id="PS50930"/>
    </source>
</evidence>
<dbReference type="PROSITE" id="PS50930">
    <property type="entry name" value="HTH_LYTTR"/>
    <property type="match status" value="1"/>
</dbReference>
<evidence type="ECO:0000313" key="4">
    <source>
        <dbReference type="Proteomes" id="UP000007463"/>
    </source>
</evidence>
<dbReference type="SMART" id="SM00850">
    <property type="entry name" value="LytTR"/>
    <property type="match status" value="1"/>
</dbReference>
<keyword evidence="1" id="KW-0812">Transmembrane</keyword>
<keyword evidence="1" id="KW-0472">Membrane</keyword>
<dbReference type="Proteomes" id="UP000007463">
    <property type="component" value="Chromosome"/>
</dbReference>
<keyword evidence="1" id="KW-1133">Transmembrane helix</keyword>
<feature type="transmembrane region" description="Helical" evidence="1">
    <location>
        <begin position="87"/>
        <end position="107"/>
    </location>
</feature>
<dbReference type="EMBL" id="CP002542">
    <property type="protein sequence ID" value="AEA43007.1"/>
    <property type="molecule type" value="Genomic_DNA"/>
</dbReference>
<proteinExistence type="predicted"/>
<dbReference type="AlphaFoldDB" id="F2I960"/>
<reference evidence="3 4" key="1">
    <citation type="journal article" date="2011" name="Stand. Genomic Sci.">
        <title>Complete genome sequence of the gliding freshwater bacterium Fluviicola taffensis type strain (RW262).</title>
        <authorList>
            <person name="Woyke T."/>
            <person name="Chertkov O."/>
            <person name="Lapidus A."/>
            <person name="Nolan M."/>
            <person name="Lucas S."/>
            <person name="Del Rio T.G."/>
            <person name="Tice H."/>
            <person name="Cheng J.F."/>
            <person name="Tapia R."/>
            <person name="Han C."/>
            <person name="Goodwin L."/>
            <person name="Pitluck S."/>
            <person name="Liolios K."/>
            <person name="Pagani I."/>
            <person name="Ivanova N."/>
            <person name="Huntemann M."/>
            <person name="Mavromatis K."/>
            <person name="Mikhailova N."/>
            <person name="Pati A."/>
            <person name="Chen A."/>
            <person name="Palaniappan K."/>
            <person name="Land M."/>
            <person name="Hauser L."/>
            <person name="Brambilla E.M."/>
            <person name="Rohde M."/>
            <person name="Mwirichia R."/>
            <person name="Sikorski J."/>
            <person name="Tindall B.J."/>
            <person name="Goker M."/>
            <person name="Bristow J."/>
            <person name="Eisen J.A."/>
            <person name="Markowitz V."/>
            <person name="Hugenholtz P."/>
            <person name="Klenk H.P."/>
            <person name="Kyrpides N.C."/>
        </authorList>
    </citation>
    <scope>NUCLEOTIDE SEQUENCE [LARGE SCALE GENOMIC DNA]</scope>
    <source>
        <strain evidence="4">DSM 16823 / RW262 / RW262</strain>
    </source>
</reference>
<feature type="domain" description="HTH LytTR-type" evidence="2">
    <location>
        <begin position="159"/>
        <end position="265"/>
    </location>
</feature>
<dbReference type="KEGG" id="fte:Fluta_1008"/>
<name>F2I960_FLUTR</name>
<feature type="transmembrane region" description="Helical" evidence="1">
    <location>
        <begin position="47"/>
        <end position="66"/>
    </location>
</feature>
<accession>F2I960</accession>
<dbReference type="Gene3D" id="2.40.50.1020">
    <property type="entry name" value="LytTr DNA-binding domain"/>
    <property type="match status" value="1"/>
</dbReference>
<dbReference type="Pfam" id="PF04397">
    <property type="entry name" value="LytTR"/>
    <property type="match status" value="1"/>
</dbReference>
<keyword evidence="4" id="KW-1185">Reference proteome</keyword>
<organism evidence="3 4">
    <name type="scientific">Fluviicola taffensis (strain DSM 16823 / NCIMB 13979 / RW262)</name>
    <dbReference type="NCBI Taxonomy" id="755732"/>
    <lineage>
        <taxon>Bacteria</taxon>
        <taxon>Pseudomonadati</taxon>
        <taxon>Bacteroidota</taxon>
        <taxon>Flavobacteriia</taxon>
        <taxon>Flavobacteriales</taxon>
        <taxon>Crocinitomicaceae</taxon>
        <taxon>Fluviicola</taxon>
    </lineage>
</organism>
<feature type="transmembrane region" description="Helical" evidence="1">
    <location>
        <begin position="18"/>
        <end position="35"/>
    </location>
</feature>
<dbReference type="RefSeq" id="WP_013685779.1">
    <property type="nucleotide sequence ID" value="NC_015321.1"/>
</dbReference>
<dbReference type="OrthoDB" id="1118393at2"/>
<dbReference type="eggNOG" id="COG3279">
    <property type="taxonomic scope" value="Bacteria"/>
</dbReference>
<dbReference type="GO" id="GO:0003677">
    <property type="term" value="F:DNA binding"/>
    <property type="evidence" value="ECO:0007669"/>
    <property type="project" value="UniProtKB-KW"/>
</dbReference>